<feature type="compositionally biased region" description="Basic and acidic residues" evidence="1">
    <location>
        <begin position="142"/>
        <end position="158"/>
    </location>
</feature>
<feature type="compositionally biased region" description="Basic and acidic residues" evidence="1">
    <location>
        <begin position="49"/>
        <end position="65"/>
    </location>
</feature>
<feature type="domain" description="Flagellar hook-length control protein-like C-terminal" evidence="2">
    <location>
        <begin position="333"/>
        <end position="396"/>
    </location>
</feature>
<keyword evidence="3" id="KW-0282">Flagellum</keyword>
<organism evidence="3 4">
    <name type="scientific">Methylorubrum rhodesianum</name>
    <dbReference type="NCBI Taxonomy" id="29427"/>
    <lineage>
        <taxon>Bacteria</taxon>
        <taxon>Pseudomonadati</taxon>
        <taxon>Pseudomonadota</taxon>
        <taxon>Alphaproteobacteria</taxon>
        <taxon>Hyphomicrobiales</taxon>
        <taxon>Methylobacteriaceae</taxon>
        <taxon>Methylorubrum</taxon>
    </lineage>
</organism>
<reference evidence="3 4" key="1">
    <citation type="journal article" date="2023" name="PLoS ONE">
        <title>Complete genome assembly of Hawai'i environmental nontuberculous mycobacteria reveals unexpected co-isolation with methylobacteria.</title>
        <authorList>
            <person name="Hendrix J."/>
            <person name="Epperson L.E."/>
            <person name="Tong E.I."/>
            <person name="Chan Y.L."/>
            <person name="Hasan N.A."/>
            <person name="Dawrs S.N."/>
            <person name="Norton G.J."/>
            <person name="Virdi R."/>
            <person name="Crooks J.L."/>
            <person name="Chan E.D."/>
            <person name="Honda J.R."/>
            <person name="Strong M."/>
        </authorList>
    </citation>
    <scope>NUCLEOTIDE SEQUENCE [LARGE SCALE GENOMIC DNA]</scope>
    <source>
        <strain evidence="3 4">NJH_HI01</strain>
    </source>
</reference>
<evidence type="ECO:0000259" key="2">
    <source>
        <dbReference type="Pfam" id="PF02120"/>
    </source>
</evidence>
<dbReference type="InterPro" id="IPR021136">
    <property type="entry name" value="Flagellar_hook_control-like_C"/>
</dbReference>
<comment type="caution">
    <text evidence="3">The sequence shown here is derived from an EMBL/GenBank/DDBJ whole genome shotgun (WGS) entry which is preliminary data.</text>
</comment>
<feature type="compositionally biased region" description="Low complexity" evidence="1">
    <location>
        <begin position="159"/>
        <end position="184"/>
    </location>
</feature>
<dbReference type="Pfam" id="PF02120">
    <property type="entry name" value="Flg_hook"/>
    <property type="match status" value="1"/>
</dbReference>
<dbReference type="CDD" id="cd17470">
    <property type="entry name" value="T3SS_Flik_C"/>
    <property type="match status" value="1"/>
</dbReference>
<feature type="compositionally biased region" description="Low complexity" evidence="1">
    <location>
        <begin position="110"/>
        <end position="121"/>
    </location>
</feature>
<evidence type="ECO:0000313" key="4">
    <source>
        <dbReference type="Proteomes" id="UP001404845"/>
    </source>
</evidence>
<feature type="compositionally biased region" description="Low complexity" evidence="1">
    <location>
        <begin position="213"/>
        <end position="222"/>
    </location>
</feature>
<accession>A0ABU9ZHL2</accession>
<dbReference type="Proteomes" id="UP001404845">
    <property type="component" value="Unassembled WGS sequence"/>
</dbReference>
<keyword evidence="3" id="KW-0969">Cilium</keyword>
<evidence type="ECO:0000313" key="3">
    <source>
        <dbReference type="EMBL" id="MEN3230806.1"/>
    </source>
</evidence>
<protein>
    <submittedName>
        <fullName evidence="3">Flagellar hook-length control protein FliK</fullName>
    </submittedName>
</protein>
<evidence type="ECO:0000256" key="1">
    <source>
        <dbReference type="SAM" id="MobiDB-lite"/>
    </source>
</evidence>
<proteinExistence type="predicted"/>
<feature type="compositionally biased region" description="Gly residues" evidence="1">
    <location>
        <begin position="223"/>
        <end position="236"/>
    </location>
</feature>
<name>A0ABU9ZHL2_9HYPH</name>
<dbReference type="Gene3D" id="3.30.750.140">
    <property type="match status" value="1"/>
</dbReference>
<dbReference type="RefSeq" id="WP_345971975.1">
    <property type="nucleotide sequence ID" value="NZ_JAQYXL010000001.1"/>
</dbReference>
<dbReference type="InterPro" id="IPR038610">
    <property type="entry name" value="FliK-like_C_sf"/>
</dbReference>
<feature type="region of interest" description="Disordered" evidence="1">
    <location>
        <begin position="270"/>
        <end position="314"/>
    </location>
</feature>
<dbReference type="EMBL" id="JAQYXL010000001">
    <property type="protein sequence ID" value="MEN3230806.1"/>
    <property type="molecule type" value="Genomic_DNA"/>
</dbReference>
<feature type="compositionally biased region" description="Low complexity" evidence="1">
    <location>
        <begin position="271"/>
        <end position="311"/>
    </location>
</feature>
<keyword evidence="4" id="KW-1185">Reference proteome</keyword>
<sequence length="458" mass="45093">MVSRTDLAEVFFRQTLRPASPAGRGSEGAARFSLEAAERKPAAPTRPALRRDEAASARSDADGAEKWGAARTAAARAEAAEARISKAGNAKADATKTDGAGAEGWRSGVSAESRARLASARGTSRPESHAAGGSGADSARAPGRDVDSPAQRPERPAEGEAVQAAAQEAAAEGAAAEEAGALALSEDEPRDQDETDHAAAVDPTALLSPPPAATTAPTAPAAGGSGESGPVAGGPGETAATGHAAKADPAARPTSAAPDTAGFEAALDGTQAAAPSPAPAVGAAPPTPPGSSGAAPAQAAPAAEAAAATPQPATPPIPLGAVPMTIGLRSLSGMNRFAIRLDPVELGRIDVSLELDKAGGKARAHLVVDRPETLALLQRDAGSLQQALAQAGFDVGAEAGGIDLSLRGETGSQGGRDGESASRGRSGGGPAGRDDGPPPLDPVSLRHLRAVSGLDIRI</sequence>
<gene>
    <name evidence="3" type="ORF">PUR21_24805</name>
</gene>
<feature type="region of interest" description="Disordered" evidence="1">
    <location>
        <begin position="18"/>
        <end position="258"/>
    </location>
</feature>
<feature type="compositionally biased region" description="Acidic residues" evidence="1">
    <location>
        <begin position="185"/>
        <end position="194"/>
    </location>
</feature>
<feature type="region of interest" description="Disordered" evidence="1">
    <location>
        <begin position="404"/>
        <end position="444"/>
    </location>
</feature>
<keyword evidence="3" id="KW-0966">Cell projection</keyword>